<evidence type="ECO:0008006" key="3">
    <source>
        <dbReference type="Google" id="ProtNLM"/>
    </source>
</evidence>
<proteinExistence type="predicted"/>
<accession>A0ABV2DSK3</accession>
<name>A0ABV2DSK3_9HYPH</name>
<gene>
    <name evidence="1" type="ORF">ABVQ20_39310</name>
</gene>
<dbReference type="Proteomes" id="UP001548832">
    <property type="component" value="Unassembled WGS sequence"/>
</dbReference>
<evidence type="ECO:0000313" key="1">
    <source>
        <dbReference type="EMBL" id="MET2832964.1"/>
    </source>
</evidence>
<comment type="caution">
    <text evidence="1">The sequence shown here is derived from an EMBL/GenBank/DDBJ whole genome shotgun (WGS) entry which is preliminary data.</text>
</comment>
<dbReference type="EMBL" id="JBEWSZ010000016">
    <property type="protein sequence ID" value="MET2832964.1"/>
    <property type="molecule type" value="Genomic_DNA"/>
</dbReference>
<dbReference type="Pfam" id="PF05159">
    <property type="entry name" value="Capsule_synth"/>
    <property type="match status" value="1"/>
</dbReference>
<reference evidence="1 2" key="1">
    <citation type="submission" date="2024-06" db="EMBL/GenBank/DDBJ databases">
        <authorList>
            <person name="Kim D.-U."/>
        </authorList>
    </citation>
    <scope>NUCLEOTIDE SEQUENCE [LARGE SCALE GENOMIC DNA]</scope>
    <source>
        <strain evidence="1 2">KACC15460</strain>
    </source>
</reference>
<keyword evidence="2" id="KW-1185">Reference proteome</keyword>
<dbReference type="InterPro" id="IPR007833">
    <property type="entry name" value="Capsule_polysaccharide_synth"/>
</dbReference>
<evidence type="ECO:0000313" key="2">
    <source>
        <dbReference type="Proteomes" id="UP001548832"/>
    </source>
</evidence>
<sequence>MFNPGDHLFGLGGALALSPGEVETQLGVPPWHAAVVFGVDRYRHKIFFDALRARNVPVLCLEEGYIRPGFVTCEWNGSHHHSPLRMSPNVERRDHLDLSDVMEPDEGCCHGLRQALFAIAQIVWLRAFIPLMGGTWHRKRRLAKEALCWPLGWTRRALHRRSDARVLRELVKAGTPYRVVALQVHDDANLVANGEGWRVETMIKELLAAFSHHAPPEEHLLFKIHPLDAGHLDHRSIVANSLSCHVNAKRVHVVCDVPLGEAVKASSGLVTINSTSGLSGLHHGVQTDILGQAFYEGNGLARHCRDLMKIWTSPHSPDPRSVATLRMRIYTHAVIPGSFYGAGAMERLAWRVASRLTTGLPRPSIMDREALNQEFNPNKSS</sequence>
<protein>
    <recommendedName>
        <fullName evidence="3">Capsular biosynthesis protein</fullName>
    </recommendedName>
</protein>
<organism evidence="1 2">
    <name type="scientific">Mesorhizobium shangrilense</name>
    <dbReference type="NCBI Taxonomy" id="460060"/>
    <lineage>
        <taxon>Bacteria</taxon>
        <taxon>Pseudomonadati</taxon>
        <taxon>Pseudomonadota</taxon>
        <taxon>Alphaproteobacteria</taxon>
        <taxon>Hyphomicrobiales</taxon>
        <taxon>Phyllobacteriaceae</taxon>
        <taxon>Mesorhizobium</taxon>
    </lineage>
</organism>
<dbReference type="RefSeq" id="WP_354465167.1">
    <property type="nucleotide sequence ID" value="NZ_JBEWSZ010000016.1"/>
</dbReference>